<evidence type="ECO:0000313" key="10">
    <source>
        <dbReference type="Proteomes" id="UP000694385"/>
    </source>
</evidence>
<keyword evidence="4 6" id="KW-0472">Membrane</keyword>
<dbReference type="Ensembl" id="ENSJJAT00000018116.1">
    <property type="protein sequence ID" value="ENSJJAP00000011640.1"/>
    <property type="gene ID" value="ENSJJAG00000014903.1"/>
</dbReference>
<feature type="domain" description="Cadherin" evidence="8">
    <location>
        <begin position="233"/>
        <end position="409"/>
    </location>
</feature>
<dbReference type="GO" id="GO:0005509">
    <property type="term" value="F:calcium ion binding"/>
    <property type="evidence" value="ECO:0007669"/>
    <property type="project" value="UniProtKB-UniRule"/>
</dbReference>
<evidence type="ECO:0000256" key="4">
    <source>
        <dbReference type="ARBA" id="ARBA00023136"/>
    </source>
</evidence>
<reference evidence="9" key="1">
    <citation type="submission" date="2025-08" db="UniProtKB">
        <authorList>
            <consortium name="Ensembl"/>
        </authorList>
    </citation>
    <scope>IDENTIFICATION</scope>
</reference>
<sequence>MNLFKFLLTCILFSHVGTEIQILINPVNLPENMLPGIELSRAYDKDVAGKPDAYHFLSEAKDFVIDASSGVITSTKTFNYETDPTRFLFIVDTGGTTRSVLTVNIIDVPEPPDCTADPLFSSGTATMEIGEDTPLFQSIYNVIATDEDIANGDKLTYMIETQLSGPKRGAKCFGIDPINGVVSLRGEDPLDFDAGYHTFQLALRATDTAGLFCQGTLIIKIKNVNDEKPQFEQFPLNSLNVTENKPIGEIIARLKATDRDEDSSIIYSFKTQEERFGLDPFTGIITLLQSLELDNQNNSRSYSLEVEARDDGNNTGTYMFTIFVEKVDYPISCDSSFSTGAGASVSVPENIPAFAVIYMILSRDPDPEQEVEQFQLVVAVRNRHDLSLESCIGTVTVNIQNVNDESPVFTYIPHEPINIYENLPVGTKLVKLMATDRDIDDAVHYEFIGTQKEFSINEDSGEVTIAYPLDYEDVATPKSWVLYVRVYDDERVHSTTGTLTVILEDINDNAPRCSQDIYVFELPENIPVETLLVSLTCTDKDRTVPNNNVTYHLIKDTFSNKTFTLINNELKIGPTHLDYDNIIFAGMQFKHILFIKVSDEGIPILSTTITIIIRVTQINELNPKGTMPEFTLDIYEDRPVDALVGKVTFTDADWPLNNIKYAIVGGNFGTPPKFYIEPYTGVIKLLDSLDREAESQYKIAVQVTDLDNDALPDPIRQRRATAQVTIHVLNVNDEPPVCNPPHMEMQIFSTVKGPFIHLNCSDRDSPQEHLSYSIIGGNTNNQFTLWRQGVDPPFLATRKNFQYDLFQGIQDPMTFQLLVEVTDELGGDKVRQLSATVTVIVHVLPWTTVLPTSSTQTTTTTITTAVLKKFSYYWRPDNWLPAVLTLMGVLFGLCLYAVAWCLFKHSPTYSRLFPQCHSQKSPPSFTATEPTEVPSDWNGIHFQSHRGKKRRWFHWNTF</sequence>
<dbReference type="InterPro" id="IPR039808">
    <property type="entry name" value="Cadherin"/>
</dbReference>
<dbReference type="Pfam" id="PF00028">
    <property type="entry name" value="Cadherin"/>
    <property type="match status" value="4"/>
</dbReference>
<dbReference type="GO" id="GO:0045296">
    <property type="term" value="F:cadherin binding"/>
    <property type="evidence" value="ECO:0007669"/>
    <property type="project" value="TreeGrafter"/>
</dbReference>
<feature type="transmembrane region" description="Helical" evidence="6">
    <location>
        <begin position="879"/>
        <end position="903"/>
    </location>
</feature>
<dbReference type="InterPro" id="IPR002126">
    <property type="entry name" value="Cadherin-like_dom"/>
</dbReference>
<keyword evidence="7" id="KW-0732">Signal</keyword>
<accession>A0A8C5KS29</accession>
<protein>
    <submittedName>
        <fullName evidence="9">Cadherin related family member 17</fullName>
    </submittedName>
</protein>
<dbReference type="SUPFAM" id="SSF49313">
    <property type="entry name" value="Cadherin-like"/>
    <property type="match status" value="7"/>
</dbReference>
<dbReference type="GO" id="GO:0016477">
    <property type="term" value="P:cell migration"/>
    <property type="evidence" value="ECO:0007669"/>
    <property type="project" value="TreeGrafter"/>
</dbReference>
<keyword evidence="6" id="KW-0812">Transmembrane</keyword>
<feature type="domain" description="Cadherin" evidence="8">
    <location>
        <begin position="411"/>
        <end position="513"/>
    </location>
</feature>
<keyword evidence="10" id="KW-1185">Reference proteome</keyword>
<organism evidence="9 10">
    <name type="scientific">Jaculus jaculus</name>
    <name type="common">Lesser Egyptian jerboa</name>
    <dbReference type="NCBI Taxonomy" id="51337"/>
    <lineage>
        <taxon>Eukaryota</taxon>
        <taxon>Metazoa</taxon>
        <taxon>Chordata</taxon>
        <taxon>Craniata</taxon>
        <taxon>Vertebrata</taxon>
        <taxon>Euteleostomi</taxon>
        <taxon>Mammalia</taxon>
        <taxon>Eutheria</taxon>
        <taxon>Euarchontoglires</taxon>
        <taxon>Glires</taxon>
        <taxon>Rodentia</taxon>
        <taxon>Myomorpha</taxon>
        <taxon>Dipodoidea</taxon>
        <taxon>Dipodidae</taxon>
        <taxon>Dipodinae</taxon>
        <taxon>Jaculus</taxon>
    </lineage>
</organism>
<evidence type="ECO:0000259" key="8">
    <source>
        <dbReference type="PROSITE" id="PS50268"/>
    </source>
</evidence>
<evidence type="ECO:0000256" key="7">
    <source>
        <dbReference type="SAM" id="SignalP"/>
    </source>
</evidence>
<dbReference type="Proteomes" id="UP000694385">
    <property type="component" value="Unassembled WGS sequence"/>
</dbReference>
<dbReference type="PROSITE" id="PS00232">
    <property type="entry name" value="CADHERIN_1"/>
    <property type="match status" value="1"/>
</dbReference>
<dbReference type="PROSITE" id="PS50268">
    <property type="entry name" value="CADHERIN_2"/>
    <property type="match status" value="6"/>
</dbReference>
<dbReference type="InterPro" id="IPR020894">
    <property type="entry name" value="Cadherin_CS"/>
</dbReference>
<dbReference type="CDD" id="cd11304">
    <property type="entry name" value="Cadherin_repeat"/>
    <property type="match status" value="7"/>
</dbReference>
<evidence type="ECO:0000256" key="3">
    <source>
        <dbReference type="ARBA" id="ARBA00022837"/>
    </source>
</evidence>
<evidence type="ECO:0000256" key="2">
    <source>
        <dbReference type="ARBA" id="ARBA00022737"/>
    </source>
</evidence>
<feature type="domain" description="Cadherin" evidence="8">
    <location>
        <begin position="626"/>
        <end position="738"/>
    </location>
</feature>
<evidence type="ECO:0000256" key="5">
    <source>
        <dbReference type="PROSITE-ProRule" id="PRU00043"/>
    </source>
</evidence>
<feature type="signal peptide" evidence="7">
    <location>
        <begin position="1"/>
        <end position="18"/>
    </location>
</feature>
<keyword evidence="3 5" id="KW-0106">Calcium</keyword>
<dbReference type="SMART" id="SM00112">
    <property type="entry name" value="CA"/>
    <property type="match status" value="7"/>
</dbReference>
<dbReference type="InterPro" id="IPR015919">
    <property type="entry name" value="Cadherin-like_sf"/>
</dbReference>
<dbReference type="GO" id="GO:0007156">
    <property type="term" value="P:homophilic cell adhesion via plasma membrane adhesion molecules"/>
    <property type="evidence" value="ECO:0007669"/>
    <property type="project" value="InterPro"/>
</dbReference>
<dbReference type="GO" id="GO:0016342">
    <property type="term" value="C:catenin complex"/>
    <property type="evidence" value="ECO:0007669"/>
    <property type="project" value="TreeGrafter"/>
</dbReference>
<dbReference type="PRINTS" id="PR00205">
    <property type="entry name" value="CADHERIN"/>
</dbReference>
<reference evidence="9" key="2">
    <citation type="submission" date="2025-09" db="UniProtKB">
        <authorList>
            <consortium name="Ensembl"/>
        </authorList>
    </citation>
    <scope>IDENTIFICATION</scope>
</reference>
<keyword evidence="6" id="KW-1133">Transmembrane helix</keyword>
<name>A0A8C5KS29_JACJA</name>
<dbReference type="Gene3D" id="2.60.40.60">
    <property type="entry name" value="Cadherins"/>
    <property type="match status" value="6"/>
</dbReference>
<evidence type="ECO:0000313" key="9">
    <source>
        <dbReference type="Ensembl" id="ENSJJAP00000011640.1"/>
    </source>
</evidence>
<dbReference type="OMA" id="PQFEPFP"/>
<dbReference type="GeneTree" id="ENSGT00940000163878"/>
<feature type="domain" description="Cadherin" evidence="8">
    <location>
        <begin position="121"/>
        <end position="231"/>
    </location>
</feature>
<evidence type="ECO:0000256" key="6">
    <source>
        <dbReference type="SAM" id="Phobius"/>
    </source>
</evidence>
<evidence type="ECO:0000256" key="1">
    <source>
        <dbReference type="ARBA" id="ARBA00004370"/>
    </source>
</evidence>
<keyword evidence="2" id="KW-0677">Repeat</keyword>
<dbReference type="GO" id="GO:0008013">
    <property type="term" value="F:beta-catenin binding"/>
    <property type="evidence" value="ECO:0007669"/>
    <property type="project" value="TreeGrafter"/>
</dbReference>
<comment type="subcellular location">
    <subcellularLocation>
        <location evidence="1">Membrane</location>
    </subcellularLocation>
</comment>
<feature type="domain" description="Cadherin" evidence="8">
    <location>
        <begin position="21"/>
        <end position="120"/>
    </location>
</feature>
<dbReference type="AlphaFoldDB" id="A0A8C5KS29"/>
<feature type="chain" id="PRO_5034399195" evidence="7">
    <location>
        <begin position="19"/>
        <end position="958"/>
    </location>
</feature>
<dbReference type="PANTHER" id="PTHR24027:SF441">
    <property type="entry name" value="CADHERIN DOMAIN-CONTAINING PROTEIN"/>
    <property type="match status" value="1"/>
</dbReference>
<feature type="domain" description="Cadherin" evidence="8">
    <location>
        <begin position="514"/>
        <end position="630"/>
    </location>
</feature>
<proteinExistence type="predicted"/>
<dbReference type="PANTHER" id="PTHR24027">
    <property type="entry name" value="CADHERIN-23"/>
    <property type="match status" value="1"/>
</dbReference>